<evidence type="ECO:0008006" key="5">
    <source>
        <dbReference type="Google" id="ProtNLM"/>
    </source>
</evidence>
<dbReference type="InterPro" id="IPR002492">
    <property type="entry name" value="Transposase_Tc1-like"/>
</dbReference>
<dbReference type="InterPro" id="IPR036397">
    <property type="entry name" value="RNaseH_sf"/>
</dbReference>
<gene>
    <name evidence="3" type="ORF">ACAOBT_LOCUS20638</name>
</gene>
<sequence length="233" mass="27135">LFSGIEVSQRTVQRRLAEEGLIGRRPARKPRLTPAMISKRYQRARKYKDFTTDNWKNVCFSDESIFQVLVDKSQFVRRRTNEKYKPECIVPTIKHPPSVMVWSVISYKGQGALYVVDGTMSAEKYQEVLETQLLPQVKKWFNKREKPIFMHDGVDILDWPGNSPDMNPIENVWEFLKSEVTMKAPTTKQELINILNDTWKYNPELKIKIQNCISSMPRRVEAVLAAKGGHTKY</sequence>
<dbReference type="EMBL" id="CAKOFQ010007132">
    <property type="protein sequence ID" value="CAH1992033.1"/>
    <property type="molecule type" value="Genomic_DNA"/>
</dbReference>
<reference evidence="3" key="1">
    <citation type="submission" date="2022-03" db="EMBL/GenBank/DDBJ databases">
        <authorList>
            <person name="Sayadi A."/>
        </authorList>
    </citation>
    <scope>NUCLEOTIDE SEQUENCE</scope>
</reference>
<name>A0A9P0L6S7_ACAOB</name>
<dbReference type="AlphaFoldDB" id="A0A9P0L6S7"/>
<feature type="domain" description="Tc1-like transposase DDE" evidence="2">
    <location>
        <begin position="58"/>
        <end position="188"/>
    </location>
</feature>
<evidence type="ECO:0000259" key="1">
    <source>
        <dbReference type="Pfam" id="PF01498"/>
    </source>
</evidence>
<dbReference type="GO" id="GO:0015074">
    <property type="term" value="P:DNA integration"/>
    <property type="evidence" value="ECO:0007669"/>
    <property type="project" value="InterPro"/>
</dbReference>
<dbReference type="Pfam" id="PF01498">
    <property type="entry name" value="HTH_Tnp_Tc3_2"/>
    <property type="match status" value="1"/>
</dbReference>
<evidence type="ECO:0000313" key="4">
    <source>
        <dbReference type="Proteomes" id="UP001152888"/>
    </source>
</evidence>
<organism evidence="3 4">
    <name type="scientific">Acanthoscelides obtectus</name>
    <name type="common">Bean weevil</name>
    <name type="synonym">Bruchus obtectus</name>
    <dbReference type="NCBI Taxonomy" id="200917"/>
    <lineage>
        <taxon>Eukaryota</taxon>
        <taxon>Metazoa</taxon>
        <taxon>Ecdysozoa</taxon>
        <taxon>Arthropoda</taxon>
        <taxon>Hexapoda</taxon>
        <taxon>Insecta</taxon>
        <taxon>Pterygota</taxon>
        <taxon>Neoptera</taxon>
        <taxon>Endopterygota</taxon>
        <taxon>Coleoptera</taxon>
        <taxon>Polyphaga</taxon>
        <taxon>Cucujiformia</taxon>
        <taxon>Chrysomeloidea</taxon>
        <taxon>Chrysomelidae</taxon>
        <taxon>Bruchinae</taxon>
        <taxon>Bruchini</taxon>
        <taxon>Acanthoscelides</taxon>
    </lineage>
</organism>
<accession>A0A9P0L6S7</accession>
<evidence type="ECO:0000259" key="2">
    <source>
        <dbReference type="Pfam" id="PF13358"/>
    </source>
</evidence>
<dbReference type="PANTHER" id="PTHR23022:SF135">
    <property type="entry name" value="SI:DKEY-77F5.3"/>
    <property type="match status" value="1"/>
</dbReference>
<evidence type="ECO:0000313" key="3">
    <source>
        <dbReference type="EMBL" id="CAH1992033.1"/>
    </source>
</evidence>
<dbReference type="PANTHER" id="PTHR23022">
    <property type="entry name" value="TRANSPOSABLE ELEMENT-RELATED"/>
    <property type="match status" value="1"/>
</dbReference>
<dbReference type="Proteomes" id="UP001152888">
    <property type="component" value="Unassembled WGS sequence"/>
</dbReference>
<dbReference type="OrthoDB" id="6767596at2759"/>
<feature type="non-terminal residue" evidence="3">
    <location>
        <position position="1"/>
    </location>
</feature>
<dbReference type="InterPro" id="IPR038717">
    <property type="entry name" value="Tc1-like_DDE_dom"/>
</dbReference>
<dbReference type="Gene3D" id="3.30.420.10">
    <property type="entry name" value="Ribonuclease H-like superfamily/Ribonuclease H"/>
    <property type="match status" value="1"/>
</dbReference>
<protein>
    <recommendedName>
        <fullName evidence="5">Transposase</fullName>
    </recommendedName>
</protein>
<feature type="domain" description="Transposase Tc1-like" evidence="1">
    <location>
        <begin position="4"/>
        <end position="49"/>
    </location>
</feature>
<comment type="caution">
    <text evidence="3">The sequence shown here is derived from an EMBL/GenBank/DDBJ whole genome shotgun (WGS) entry which is preliminary data.</text>
</comment>
<dbReference type="Pfam" id="PF13358">
    <property type="entry name" value="DDE_3"/>
    <property type="match status" value="1"/>
</dbReference>
<proteinExistence type="predicted"/>
<dbReference type="GO" id="GO:0003677">
    <property type="term" value="F:DNA binding"/>
    <property type="evidence" value="ECO:0007669"/>
    <property type="project" value="InterPro"/>
</dbReference>
<dbReference type="GO" id="GO:0006313">
    <property type="term" value="P:DNA transposition"/>
    <property type="evidence" value="ECO:0007669"/>
    <property type="project" value="InterPro"/>
</dbReference>
<keyword evidence="4" id="KW-1185">Reference proteome</keyword>
<dbReference type="InterPro" id="IPR052338">
    <property type="entry name" value="Transposase_5"/>
</dbReference>